<dbReference type="EMBL" id="REFS01000004">
    <property type="protein sequence ID" value="RMB13905.1"/>
    <property type="molecule type" value="Genomic_DNA"/>
</dbReference>
<dbReference type="InterPro" id="IPR001303">
    <property type="entry name" value="Aldolase_II/adducin_N"/>
</dbReference>
<comment type="caution">
    <text evidence="4">The sequence shown here is derived from an EMBL/GenBank/DDBJ whole genome shotgun (WGS) entry which is preliminary data.</text>
</comment>
<evidence type="ECO:0000313" key="4">
    <source>
        <dbReference type="EMBL" id="RMB13905.1"/>
    </source>
</evidence>
<keyword evidence="1" id="KW-0479">Metal-binding</keyword>
<gene>
    <name evidence="4" type="ORF">ATH50_2348</name>
</gene>
<dbReference type="AlphaFoldDB" id="A0A3M0CZ77"/>
<dbReference type="Gene3D" id="3.40.225.10">
    <property type="entry name" value="Class II aldolase/adducin N-terminal domain"/>
    <property type="match status" value="1"/>
</dbReference>
<accession>A0A3M0CZ77</accession>
<dbReference type="GO" id="GO:0046872">
    <property type="term" value="F:metal ion binding"/>
    <property type="evidence" value="ECO:0007669"/>
    <property type="project" value="UniProtKB-KW"/>
</dbReference>
<dbReference type="Pfam" id="PF00596">
    <property type="entry name" value="Aldolase_II"/>
    <property type="match status" value="1"/>
</dbReference>
<reference evidence="4 5" key="1">
    <citation type="journal article" date="2015" name="Stand. Genomic Sci.">
        <title>Genomic Encyclopedia of Bacterial and Archaeal Type Strains, Phase III: the genomes of soil and plant-associated and newly described type strains.</title>
        <authorList>
            <person name="Whitman W.B."/>
            <person name="Woyke T."/>
            <person name="Klenk H.P."/>
            <person name="Zhou Y."/>
            <person name="Lilburn T.G."/>
            <person name="Beck B.J."/>
            <person name="De Vos P."/>
            <person name="Vandamme P."/>
            <person name="Eisen J.A."/>
            <person name="Garrity G."/>
            <person name="Hugenholtz P."/>
            <person name="Kyrpides N.C."/>
        </authorList>
    </citation>
    <scope>NUCLEOTIDE SEQUENCE [LARGE SCALE GENOMIC DNA]</scope>
    <source>
        <strain evidence="4 5">CGMCC 1.10124</strain>
    </source>
</reference>
<proteinExistence type="predicted"/>
<protein>
    <submittedName>
        <fullName evidence="4">L-fuculose-phosphate aldolase</fullName>
    </submittedName>
</protein>
<keyword evidence="2" id="KW-0456">Lyase</keyword>
<evidence type="ECO:0000256" key="1">
    <source>
        <dbReference type="ARBA" id="ARBA00022723"/>
    </source>
</evidence>
<evidence type="ECO:0000256" key="2">
    <source>
        <dbReference type="ARBA" id="ARBA00023239"/>
    </source>
</evidence>
<organism evidence="4 5">
    <name type="scientific">Haloplanus aerogenes</name>
    <dbReference type="NCBI Taxonomy" id="660522"/>
    <lineage>
        <taxon>Archaea</taxon>
        <taxon>Methanobacteriati</taxon>
        <taxon>Methanobacteriota</taxon>
        <taxon>Stenosarchaea group</taxon>
        <taxon>Halobacteria</taxon>
        <taxon>Halobacteriales</taxon>
        <taxon>Haloferacaceae</taxon>
        <taxon>Haloplanus</taxon>
    </lineage>
</organism>
<dbReference type="GO" id="GO:0016832">
    <property type="term" value="F:aldehyde-lyase activity"/>
    <property type="evidence" value="ECO:0007669"/>
    <property type="project" value="TreeGrafter"/>
</dbReference>
<dbReference type="UniPathway" id="UPA00071"/>
<sequence>MTLPADEDSMLDAERQTVATAVSTLARLTPGRTGNLSVRRGDHVAITPSGVPYDRIDAADVPVVGPDGEVHGDHAPSSELPLHRACYEAFDTGAVAHAHSPWATTLAVLQEPIPPVHYMLSLAGGEVPVAAYATYGTEQLGENVVAAMTDADATACLLANHGLVAIGDDLDGAMETAVAVESVAQVYCQALAIGTPEPLPEAELDRVGRKLADYGPDGE</sequence>
<dbReference type="SMART" id="SM01007">
    <property type="entry name" value="Aldolase_II"/>
    <property type="match status" value="1"/>
</dbReference>
<dbReference type="InterPro" id="IPR036409">
    <property type="entry name" value="Aldolase_II/adducin_N_sf"/>
</dbReference>
<evidence type="ECO:0000313" key="5">
    <source>
        <dbReference type="Proteomes" id="UP000277326"/>
    </source>
</evidence>
<name>A0A3M0CZ77_9EURY</name>
<dbReference type="OrthoDB" id="18709at2157"/>
<dbReference type="Proteomes" id="UP000277326">
    <property type="component" value="Unassembled WGS sequence"/>
</dbReference>
<dbReference type="GO" id="GO:0019323">
    <property type="term" value="P:pentose catabolic process"/>
    <property type="evidence" value="ECO:0007669"/>
    <property type="project" value="TreeGrafter"/>
</dbReference>
<feature type="domain" description="Class II aldolase/adducin N-terminal" evidence="3">
    <location>
        <begin position="16"/>
        <end position="188"/>
    </location>
</feature>
<dbReference type="SUPFAM" id="SSF53639">
    <property type="entry name" value="AraD/HMP-PK domain-like"/>
    <property type="match status" value="1"/>
</dbReference>
<dbReference type="InterPro" id="IPR050197">
    <property type="entry name" value="Aldolase_class_II_sugar_metab"/>
</dbReference>
<evidence type="ECO:0000259" key="3">
    <source>
        <dbReference type="SMART" id="SM01007"/>
    </source>
</evidence>
<dbReference type="PANTHER" id="PTHR22789:SF0">
    <property type="entry name" value="3-OXO-TETRONATE 4-PHOSPHATE DECARBOXYLASE-RELATED"/>
    <property type="match status" value="1"/>
</dbReference>
<dbReference type="GO" id="GO:0005829">
    <property type="term" value="C:cytosol"/>
    <property type="evidence" value="ECO:0007669"/>
    <property type="project" value="TreeGrafter"/>
</dbReference>
<dbReference type="PANTHER" id="PTHR22789">
    <property type="entry name" value="FUCULOSE PHOSPHATE ALDOLASE"/>
    <property type="match status" value="1"/>
</dbReference>